<comment type="caution">
    <text evidence="1">The sequence shown here is derived from an EMBL/GenBank/DDBJ whole genome shotgun (WGS) entry which is preliminary data.</text>
</comment>
<organism evidence="1 2">
    <name type="scientific">Syncephalastrum racemosum</name>
    <name type="common">Filamentous fungus</name>
    <dbReference type="NCBI Taxonomy" id="13706"/>
    <lineage>
        <taxon>Eukaryota</taxon>
        <taxon>Fungi</taxon>
        <taxon>Fungi incertae sedis</taxon>
        <taxon>Mucoromycota</taxon>
        <taxon>Mucoromycotina</taxon>
        <taxon>Mucoromycetes</taxon>
        <taxon>Mucorales</taxon>
        <taxon>Syncephalastraceae</taxon>
        <taxon>Syncephalastrum</taxon>
    </lineage>
</organism>
<dbReference type="EMBL" id="MCGN01000024">
    <property type="protein sequence ID" value="ORY88920.1"/>
    <property type="molecule type" value="Genomic_DNA"/>
</dbReference>
<evidence type="ECO:0000313" key="1">
    <source>
        <dbReference type="EMBL" id="ORY88920.1"/>
    </source>
</evidence>
<accession>A0A1X2GZ13</accession>
<dbReference type="AlphaFoldDB" id="A0A1X2GZ13"/>
<evidence type="ECO:0000313" key="2">
    <source>
        <dbReference type="Proteomes" id="UP000242180"/>
    </source>
</evidence>
<dbReference type="InParanoid" id="A0A1X2GZ13"/>
<keyword evidence="2" id="KW-1185">Reference proteome</keyword>
<sequence length="317" mass="36310">MTFIRCVQVRSILDIGREKIKDLFEKNRLKAQIKAQGHLIIYAYGPNRTDDPAINATAAGRHQRRILKPEEAAAIDAIRRCRSPAELMRAAPHLMEESASGQLMYIHTAVTHIVHLWRSNILEYTHGEDWYRVNVYSMLWDAAFLDSPDLRTIRSENKPLLLLGRKLHTTRVDFIYRHYPREQDILFAEEKKDGSAATEYKDVADEYLESVSLQWAGLTASLYGSRRFVLQATNNTQPAILHYEKSTFAVPASPEDPIAYNQLADCLSTAISVQREGEIISEMLQALDDAKSVPKDYRRTADSMSRMLHKIQEKYSE</sequence>
<dbReference type="Proteomes" id="UP000242180">
    <property type="component" value="Unassembled WGS sequence"/>
</dbReference>
<dbReference type="OrthoDB" id="2247269at2759"/>
<name>A0A1X2GZ13_SYNRA</name>
<proteinExistence type="predicted"/>
<gene>
    <name evidence="1" type="ORF">BCR43DRAFT_519463</name>
</gene>
<protein>
    <submittedName>
        <fullName evidence="1">Uncharacterized protein</fullName>
    </submittedName>
</protein>
<reference evidence="1 2" key="1">
    <citation type="submission" date="2016-07" db="EMBL/GenBank/DDBJ databases">
        <title>Pervasive Adenine N6-methylation of Active Genes in Fungi.</title>
        <authorList>
            <consortium name="DOE Joint Genome Institute"/>
            <person name="Mondo S.J."/>
            <person name="Dannebaum R.O."/>
            <person name="Kuo R.C."/>
            <person name="Labutti K."/>
            <person name="Haridas S."/>
            <person name="Kuo A."/>
            <person name="Salamov A."/>
            <person name="Ahrendt S.R."/>
            <person name="Lipzen A."/>
            <person name="Sullivan W."/>
            <person name="Andreopoulos W.B."/>
            <person name="Clum A."/>
            <person name="Lindquist E."/>
            <person name="Daum C."/>
            <person name="Ramamoorthy G.K."/>
            <person name="Gryganskyi A."/>
            <person name="Culley D."/>
            <person name="Magnuson J.K."/>
            <person name="James T.Y."/>
            <person name="O'Malley M.A."/>
            <person name="Stajich J.E."/>
            <person name="Spatafora J.W."/>
            <person name="Visel A."/>
            <person name="Grigoriev I.V."/>
        </authorList>
    </citation>
    <scope>NUCLEOTIDE SEQUENCE [LARGE SCALE GENOMIC DNA]</scope>
    <source>
        <strain evidence="1 2">NRRL 2496</strain>
    </source>
</reference>